<dbReference type="Gene3D" id="3.10.100.10">
    <property type="entry name" value="Mannose-Binding Protein A, subunit A"/>
    <property type="match status" value="1"/>
</dbReference>
<keyword evidence="3" id="KW-1185">Reference proteome</keyword>
<gene>
    <name evidence="2" type="ORF">C7M84_001346</name>
</gene>
<accession>A0A3R7MLE7</accession>
<feature type="domain" description="C-type lectin" evidence="1">
    <location>
        <begin position="65"/>
        <end position="219"/>
    </location>
</feature>
<dbReference type="AlphaFoldDB" id="A0A3R7MLE7"/>
<dbReference type="SMART" id="SM00034">
    <property type="entry name" value="CLECT"/>
    <property type="match status" value="1"/>
</dbReference>
<dbReference type="CDD" id="cd00037">
    <property type="entry name" value="CLECT"/>
    <property type="match status" value="1"/>
</dbReference>
<dbReference type="SUPFAM" id="SSF56436">
    <property type="entry name" value="C-type lectin-like"/>
    <property type="match status" value="1"/>
</dbReference>
<sequence length="227" mass="25553">MHPRVCQMVKEKKFNIATEAEPAYTPAPLQMMSMISEVEHIAEQAVNTTQVEEDPLSCPNLYTRVGDRCLSLFSIAKVPWPESRQFCRSIYGDLVTFDDVQSFADLLQYMAEKELTTDFWIGGRFESGVSAWAWVGADKPMPLGSPFWALRHSSACVPRPPPQTDPFSAPRNATPGALCSHYLQAPKERAQGWCSVMSYEHHYYISDEECQNTHSPLCVLKRGSDSL</sequence>
<proteinExistence type="predicted"/>
<dbReference type="EMBL" id="QCYY01001175">
    <property type="protein sequence ID" value="ROT79929.1"/>
    <property type="molecule type" value="Genomic_DNA"/>
</dbReference>
<dbReference type="OrthoDB" id="6351042at2759"/>
<dbReference type="InterPro" id="IPR016186">
    <property type="entry name" value="C-type_lectin-like/link_sf"/>
</dbReference>
<dbReference type="InterPro" id="IPR016187">
    <property type="entry name" value="CTDL_fold"/>
</dbReference>
<dbReference type="PANTHER" id="PTHR45710:SF26">
    <property type="entry name" value="RH26557P"/>
    <property type="match status" value="1"/>
</dbReference>
<dbReference type="PANTHER" id="PTHR45710">
    <property type="entry name" value="C-TYPE LECTIN DOMAIN-CONTAINING PROTEIN 180"/>
    <property type="match status" value="1"/>
</dbReference>
<dbReference type="InterPro" id="IPR050828">
    <property type="entry name" value="C-type_lectin/matrix_domain"/>
</dbReference>
<evidence type="ECO:0000313" key="3">
    <source>
        <dbReference type="Proteomes" id="UP000283509"/>
    </source>
</evidence>
<comment type="caution">
    <text evidence="2">The sequence shown here is derived from an EMBL/GenBank/DDBJ whole genome shotgun (WGS) entry which is preliminary data.</text>
</comment>
<keyword evidence="2" id="KW-0430">Lectin</keyword>
<dbReference type="Pfam" id="PF00059">
    <property type="entry name" value="Lectin_C"/>
    <property type="match status" value="1"/>
</dbReference>
<evidence type="ECO:0000313" key="2">
    <source>
        <dbReference type="EMBL" id="ROT79929.1"/>
    </source>
</evidence>
<name>A0A3R7MLE7_PENVA</name>
<evidence type="ECO:0000259" key="1">
    <source>
        <dbReference type="PROSITE" id="PS50041"/>
    </source>
</evidence>
<dbReference type="InterPro" id="IPR001304">
    <property type="entry name" value="C-type_lectin-like"/>
</dbReference>
<dbReference type="GO" id="GO:0030246">
    <property type="term" value="F:carbohydrate binding"/>
    <property type="evidence" value="ECO:0007669"/>
    <property type="project" value="UniProtKB-KW"/>
</dbReference>
<reference evidence="2 3" key="1">
    <citation type="submission" date="2018-04" db="EMBL/GenBank/DDBJ databases">
        <authorList>
            <person name="Zhang X."/>
            <person name="Yuan J."/>
            <person name="Li F."/>
            <person name="Xiang J."/>
        </authorList>
    </citation>
    <scope>NUCLEOTIDE SEQUENCE [LARGE SCALE GENOMIC DNA]</scope>
    <source>
        <tissue evidence="2">Muscle</tissue>
    </source>
</reference>
<dbReference type="PROSITE" id="PS50041">
    <property type="entry name" value="C_TYPE_LECTIN_2"/>
    <property type="match status" value="1"/>
</dbReference>
<reference evidence="2 3" key="2">
    <citation type="submission" date="2019-01" db="EMBL/GenBank/DDBJ databases">
        <title>The decoding of complex shrimp genome reveals the adaptation for benthos swimmer, frequently molting mechanism and breeding impact on genome.</title>
        <authorList>
            <person name="Sun Y."/>
            <person name="Gao Y."/>
            <person name="Yu Y."/>
        </authorList>
    </citation>
    <scope>NUCLEOTIDE SEQUENCE [LARGE SCALE GENOMIC DNA]</scope>
    <source>
        <tissue evidence="2">Muscle</tissue>
    </source>
</reference>
<protein>
    <submittedName>
        <fullName evidence="2">C-type lectin 2</fullName>
    </submittedName>
</protein>
<dbReference type="Proteomes" id="UP000283509">
    <property type="component" value="Unassembled WGS sequence"/>
</dbReference>
<organism evidence="2 3">
    <name type="scientific">Penaeus vannamei</name>
    <name type="common">Whiteleg shrimp</name>
    <name type="synonym">Litopenaeus vannamei</name>
    <dbReference type="NCBI Taxonomy" id="6689"/>
    <lineage>
        <taxon>Eukaryota</taxon>
        <taxon>Metazoa</taxon>
        <taxon>Ecdysozoa</taxon>
        <taxon>Arthropoda</taxon>
        <taxon>Crustacea</taxon>
        <taxon>Multicrustacea</taxon>
        <taxon>Malacostraca</taxon>
        <taxon>Eumalacostraca</taxon>
        <taxon>Eucarida</taxon>
        <taxon>Decapoda</taxon>
        <taxon>Dendrobranchiata</taxon>
        <taxon>Penaeoidea</taxon>
        <taxon>Penaeidae</taxon>
        <taxon>Penaeus</taxon>
    </lineage>
</organism>